<evidence type="ECO:0000313" key="2">
    <source>
        <dbReference type="Proteomes" id="UP000663859"/>
    </source>
</evidence>
<dbReference type="AlphaFoldDB" id="A0A8J2BIP7"/>
<accession>A0A8J2BIP7</accession>
<name>A0A8J2BIP7_9BACT</name>
<proteinExistence type="predicted"/>
<gene>
    <name evidence="1" type="ORF">MPNT_260003</name>
</gene>
<sequence>MPATVVAGAVLAFSTPLFEEKAGVFGSGGKHWEESVTNQAETENPVGLPVC</sequence>
<dbReference type="Proteomes" id="UP000663859">
    <property type="component" value="Unassembled WGS sequence"/>
</dbReference>
<comment type="caution">
    <text evidence="1">The sequence shown here is derived from an EMBL/GenBank/DDBJ whole genome shotgun (WGS) entry which is preliminary data.</text>
</comment>
<evidence type="ECO:0000313" key="1">
    <source>
        <dbReference type="EMBL" id="CAF0698306.1"/>
    </source>
</evidence>
<organism evidence="1 2">
    <name type="scientific">Candidatus Methylacidithermus pantelleriae</name>
    <dbReference type="NCBI Taxonomy" id="2744239"/>
    <lineage>
        <taxon>Bacteria</taxon>
        <taxon>Pseudomonadati</taxon>
        <taxon>Verrucomicrobiota</taxon>
        <taxon>Methylacidiphilae</taxon>
        <taxon>Methylacidiphilales</taxon>
        <taxon>Methylacidiphilaceae</taxon>
        <taxon>Candidatus Methylacidithermus</taxon>
    </lineage>
</organism>
<dbReference type="EMBL" id="CAJNOB010000019">
    <property type="protein sequence ID" value="CAF0698306.1"/>
    <property type="molecule type" value="Genomic_DNA"/>
</dbReference>
<dbReference type="RefSeq" id="WP_174583289.1">
    <property type="nucleotide sequence ID" value="NZ_CAJNOB010000019.1"/>
</dbReference>
<reference evidence="1" key="1">
    <citation type="submission" date="2021-02" db="EMBL/GenBank/DDBJ databases">
        <authorList>
            <person name="Cremers G."/>
            <person name="Picone N."/>
        </authorList>
    </citation>
    <scope>NUCLEOTIDE SEQUENCE</scope>
    <source>
        <strain evidence="1">PQ17</strain>
    </source>
</reference>
<keyword evidence="2" id="KW-1185">Reference proteome</keyword>
<protein>
    <submittedName>
        <fullName evidence="1">Uncharacterized protein</fullName>
    </submittedName>
</protein>